<dbReference type="InParanoid" id="A0A7F5R5T9"/>
<dbReference type="KEGG" id="apln:112904686"/>
<dbReference type="AlphaFoldDB" id="A0A7F5R5T9"/>
<name>A0A7F5R5T9_AGRPL</name>
<dbReference type="PANTHER" id="PTHR31854:SF2">
    <property type="entry name" value="TUBULIN POLYGLUTAMYLASE COMPLEX SUBUNIT 2"/>
    <property type="match status" value="1"/>
</dbReference>
<dbReference type="RefSeq" id="XP_025831169.1">
    <property type="nucleotide sequence ID" value="XM_025975384.1"/>
</dbReference>
<proteinExistence type="predicted"/>
<evidence type="ECO:0000259" key="1">
    <source>
        <dbReference type="SMART" id="SM00860"/>
    </source>
</evidence>
<dbReference type="InterPro" id="IPR037883">
    <property type="entry name" value="Knr4/Smi1-like_sf"/>
</dbReference>
<evidence type="ECO:0000313" key="3">
    <source>
        <dbReference type="RefSeq" id="XP_025831169.1"/>
    </source>
</evidence>
<keyword evidence="2" id="KW-1185">Reference proteome</keyword>
<dbReference type="PANTHER" id="PTHR31854">
    <property type="entry name" value="TUBULIN POLYGLUTAMYLASE COMPLEX SUBUNIT 2"/>
    <property type="match status" value="1"/>
</dbReference>
<sequence>MDFIVEKISEDSFYINLLVGLPQLLVLIETMGINEYNLVRFPPVSEPEIIQWEHKHGVTLPEDLHDFYSSINGFLYEWFYDFKGNRRNLGKVEVNSLENLKQIFGYVTTSEPGISKKDQIWEIKLSLESKVFEICSVSGGKVVLVYLFPKLEPSVWFFTCVMDFCYLSKDFKTYLKMCIAHVGIPNWQFAFTPEGISEWTKNHELVKKQTQLKYQRKPLYYIKKH</sequence>
<dbReference type="SMART" id="SM00860">
    <property type="entry name" value="SMI1_KNR4"/>
    <property type="match status" value="1"/>
</dbReference>
<organism evidence="2 3">
    <name type="scientific">Agrilus planipennis</name>
    <name type="common">Emerald ash borer</name>
    <name type="synonym">Agrilus marcopoli</name>
    <dbReference type="NCBI Taxonomy" id="224129"/>
    <lineage>
        <taxon>Eukaryota</taxon>
        <taxon>Metazoa</taxon>
        <taxon>Ecdysozoa</taxon>
        <taxon>Arthropoda</taxon>
        <taxon>Hexapoda</taxon>
        <taxon>Insecta</taxon>
        <taxon>Pterygota</taxon>
        <taxon>Neoptera</taxon>
        <taxon>Endopterygota</taxon>
        <taxon>Coleoptera</taxon>
        <taxon>Polyphaga</taxon>
        <taxon>Elateriformia</taxon>
        <taxon>Buprestoidea</taxon>
        <taxon>Buprestidae</taxon>
        <taxon>Agrilinae</taxon>
        <taxon>Agrilus</taxon>
    </lineage>
</organism>
<dbReference type="Proteomes" id="UP000192223">
    <property type="component" value="Unplaced"/>
</dbReference>
<dbReference type="Gene3D" id="3.40.1580.10">
    <property type="entry name" value="SMI1/KNR4-like"/>
    <property type="match status" value="1"/>
</dbReference>
<gene>
    <name evidence="3" type="primary">LOC112904686</name>
</gene>
<feature type="domain" description="Knr4/Smi1-like" evidence="1">
    <location>
        <begin position="43"/>
        <end position="177"/>
    </location>
</feature>
<dbReference type="InterPro" id="IPR039231">
    <property type="entry name" value="TPGS2"/>
</dbReference>
<dbReference type="OrthoDB" id="10249691at2759"/>
<accession>A0A7F5R5T9</accession>
<dbReference type="FunCoup" id="A0A7F5R5T9">
    <property type="interactions" value="166"/>
</dbReference>
<dbReference type="Pfam" id="PF09346">
    <property type="entry name" value="SMI1_KNR4"/>
    <property type="match status" value="1"/>
</dbReference>
<dbReference type="GeneID" id="112904686"/>
<evidence type="ECO:0000313" key="2">
    <source>
        <dbReference type="Proteomes" id="UP000192223"/>
    </source>
</evidence>
<dbReference type="InterPro" id="IPR018958">
    <property type="entry name" value="Knr4/Smi1-like_dom"/>
</dbReference>
<reference evidence="3" key="1">
    <citation type="submission" date="2025-08" db="UniProtKB">
        <authorList>
            <consortium name="RefSeq"/>
        </authorList>
    </citation>
    <scope>IDENTIFICATION</scope>
    <source>
        <tissue evidence="3">Entire body</tissue>
    </source>
</reference>
<protein>
    <submittedName>
        <fullName evidence="3">Tubulin polyglutamylase complex subunit 2</fullName>
    </submittedName>
</protein>
<dbReference type="SUPFAM" id="SSF160631">
    <property type="entry name" value="SMI1/KNR4-like"/>
    <property type="match status" value="1"/>
</dbReference>